<name>A0A7W9ZI10_NOVIT</name>
<dbReference type="Proteomes" id="UP000544872">
    <property type="component" value="Unassembled WGS sequence"/>
</dbReference>
<keyword evidence="6" id="KW-0449">Lipoprotein</keyword>
<reference evidence="8 9" key="1">
    <citation type="submission" date="2020-08" db="EMBL/GenBank/DDBJ databases">
        <title>Genomic Encyclopedia of Type Strains, Phase IV (KMG-IV): sequencing the most valuable type-strain genomes for metagenomic binning, comparative biology and taxonomic classification.</title>
        <authorList>
            <person name="Goeker M."/>
        </authorList>
    </citation>
    <scope>NUCLEOTIDE SEQUENCE [LARGE SCALE GENOMIC DNA]</scope>
    <source>
        <strain evidence="8 9">DSM 11590</strain>
    </source>
</reference>
<keyword evidence="3" id="KW-1003">Cell membrane</keyword>
<evidence type="ECO:0000259" key="7">
    <source>
        <dbReference type="Pfam" id="PF02608"/>
    </source>
</evidence>
<evidence type="ECO:0000256" key="1">
    <source>
        <dbReference type="ARBA" id="ARBA00004193"/>
    </source>
</evidence>
<dbReference type="InterPro" id="IPR050957">
    <property type="entry name" value="BMP_lipoprotein"/>
</dbReference>
<gene>
    <name evidence="8" type="ORF">FHS48_002862</name>
</gene>
<evidence type="ECO:0000256" key="2">
    <source>
        <dbReference type="ARBA" id="ARBA00008610"/>
    </source>
</evidence>
<comment type="subcellular location">
    <subcellularLocation>
        <location evidence="1">Cell membrane</location>
        <topology evidence="1">Lipid-anchor</topology>
    </subcellularLocation>
</comment>
<feature type="domain" description="ABC transporter substrate-binding protein PnrA-like" evidence="7">
    <location>
        <begin position="73"/>
        <end position="331"/>
    </location>
</feature>
<dbReference type="PANTHER" id="PTHR34296:SF2">
    <property type="entry name" value="ABC TRANSPORTER GUANOSINE-BINDING PROTEIN NUPN"/>
    <property type="match status" value="1"/>
</dbReference>
<organism evidence="8 9">
    <name type="scientific">Novispirillum itersonii</name>
    <name type="common">Aquaspirillum itersonii</name>
    <dbReference type="NCBI Taxonomy" id="189"/>
    <lineage>
        <taxon>Bacteria</taxon>
        <taxon>Pseudomonadati</taxon>
        <taxon>Pseudomonadota</taxon>
        <taxon>Alphaproteobacteria</taxon>
        <taxon>Rhodospirillales</taxon>
        <taxon>Novispirillaceae</taxon>
        <taxon>Novispirillum</taxon>
    </lineage>
</organism>
<dbReference type="GO" id="GO:0005886">
    <property type="term" value="C:plasma membrane"/>
    <property type="evidence" value="ECO:0007669"/>
    <property type="project" value="UniProtKB-SubCell"/>
</dbReference>
<keyword evidence="4" id="KW-0732">Signal</keyword>
<evidence type="ECO:0000256" key="4">
    <source>
        <dbReference type="ARBA" id="ARBA00022729"/>
    </source>
</evidence>
<dbReference type="Pfam" id="PF02608">
    <property type="entry name" value="Bmp"/>
    <property type="match status" value="1"/>
</dbReference>
<dbReference type="SUPFAM" id="SSF53822">
    <property type="entry name" value="Periplasmic binding protein-like I"/>
    <property type="match status" value="1"/>
</dbReference>
<protein>
    <submittedName>
        <fullName evidence="8">Basic membrane protein A</fullName>
    </submittedName>
</protein>
<comment type="caution">
    <text evidence="8">The sequence shown here is derived from an EMBL/GenBank/DDBJ whole genome shotgun (WGS) entry which is preliminary data.</text>
</comment>
<keyword evidence="9" id="KW-1185">Reference proteome</keyword>
<dbReference type="Gene3D" id="3.40.50.2300">
    <property type="match status" value="2"/>
</dbReference>
<dbReference type="CDD" id="cd06354">
    <property type="entry name" value="PBP1_PrnA-like"/>
    <property type="match status" value="1"/>
</dbReference>
<dbReference type="PANTHER" id="PTHR34296">
    <property type="entry name" value="TRANSCRIPTIONAL ACTIVATOR PROTEIN MED"/>
    <property type="match status" value="1"/>
</dbReference>
<comment type="similarity">
    <text evidence="2">Belongs to the BMP lipoprotein family.</text>
</comment>
<dbReference type="AlphaFoldDB" id="A0A7W9ZI10"/>
<dbReference type="RefSeq" id="WP_184264236.1">
    <property type="nucleotide sequence ID" value="NZ_JACIIX010000011.1"/>
</dbReference>
<sequence length="361" mass="37321">MAGTGQGIGRRTGSGVRTLLGAALVMAGTVPLLAGWAPARAAAPVFAPAVVLSVGAVPVPPPPGGVRYTPEPSFNDTIRRGAERFSTETGVAVRTVIDDASRDAADILREQIRQGATLIVAVAGAHRHAAAVEAVAAEFPQVRFVLLDAEVRQPNVTSIVFREQQAAYLAGVVAAGLSRSGTIGFIGGMDNPVIRRFRCGYETGARSINPGISVLGSYVDVSSSGFRAPEKAARLALMQIDRGADVLFAAAGRSGIGVLDEAAERGKYSIGVDANQNGRHPGMVLTSAVKRVDIAVYRALRDGRDGTLRGGVQALGLAEDAVGIAQDENNALVVPEPVWDQVDAARTAILSGQAGGLEKCD</sequence>
<accession>A0A7W9ZI10</accession>
<keyword evidence="5" id="KW-0472">Membrane</keyword>
<dbReference type="EMBL" id="JACIIX010000011">
    <property type="protein sequence ID" value="MBB6211423.1"/>
    <property type="molecule type" value="Genomic_DNA"/>
</dbReference>
<evidence type="ECO:0000256" key="6">
    <source>
        <dbReference type="ARBA" id="ARBA00023288"/>
    </source>
</evidence>
<proteinExistence type="inferred from homology"/>
<evidence type="ECO:0000256" key="3">
    <source>
        <dbReference type="ARBA" id="ARBA00022475"/>
    </source>
</evidence>
<evidence type="ECO:0000256" key="5">
    <source>
        <dbReference type="ARBA" id="ARBA00023136"/>
    </source>
</evidence>
<dbReference type="InterPro" id="IPR028082">
    <property type="entry name" value="Peripla_BP_I"/>
</dbReference>
<dbReference type="InterPro" id="IPR003760">
    <property type="entry name" value="PnrA-like"/>
</dbReference>
<evidence type="ECO:0000313" key="9">
    <source>
        <dbReference type="Proteomes" id="UP000544872"/>
    </source>
</evidence>
<evidence type="ECO:0000313" key="8">
    <source>
        <dbReference type="EMBL" id="MBB6211423.1"/>
    </source>
</evidence>